<dbReference type="Proteomes" id="UP000608345">
    <property type="component" value="Unassembled WGS sequence"/>
</dbReference>
<dbReference type="CDD" id="cd03223">
    <property type="entry name" value="ABCD_peroxisomal_ALDP"/>
    <property type="match status" value="1"/>
</dbReference>
<dbReference type="PROSITE" id="PS00211">
    <property type="entry name" value="ABC_TRANSPORTER_1"/>
    <property type="match status" value="1"/>
</dbReference>
<keyword evidence="2" id="KW-0813">Transport</keyword>
<dbReference type="PROSITE" id="PS50893">
    <property type="entry name" value="ABC_TRANSPORTER_2"/>
    <property type="match status" value="1"/>
</dbReference>
<dbReference type="GO" id="GO:0005886">
    <property type="term" value="C:plasma membrane"/>
    <property type="evidence" value="ECO:0007669"/>
    <property type="project" value="UniProtKB-SubCell"/>
</dbReference>
<keyword evidence="4 9" id="KW-0812">Transmembrane</keyword>
<dbReference type="Gene3D" id="1.20.1560.10">
    <property type="entry name" value="ABC transporter type 1, transmembrane domain"/>
    <property type="match status" value="1"/>
</dbReference>
<feature type="transmembrane region" description="Helical" evidence="9">
    <location>
        <begin position="179"/>
        <end position="200"/>
    </location>
</feature>
<dbReference type="Gene3D" id="3.40.50.300">
    <property type="entry name" value="P-loop containing nucleotide triphosphate hydrolases"/>
    <property type="match status" value="1"/>
</dbReference>
<feature type="domain" description="ABC transmembrane type-1" evidence="11">
    <location>
        <begin position="59"/>
        <end position="358"/>
    </location>
</feature>
<comment type="subcellular location">
    <subcellularLocation>
        <location evidence="1">Cell membrane</location>
        <topology evidence="1">Multi-pass membrane protein</topology>
    </subcellularLocation>
</comment>
<evidence type="ECO:0000256" key="2">
    <source>
        <dbReference type="ARBA" id="ARBA00022448"/>
    </source>
</evidence>
<proteinExistence type="predicted"/>
<dbReference type="GO" id="GO:0140359">
    <property type="term" value="F:ABC-type transporter activity"/>
    <property type="evidence" value="ECO:0007669"/>
    <property type="project" value="InterPro"/>
</dbReference>
<keyword evidence="13" id="KW-1185">Reference proteome</keyword>
<dbReference type="GO" id="GO:0016887">
    <property type="term" value="F:ATP hydrolysis activity"/>
    <property type="evidence" value="ECO:0007669"/>
    <property type="project" value="InterPro"/>
</dbReference>
<dbReference type="InterPro" id="IPR017871">
    <property type="entry name" value="ABC_transporter-like_CS"/>
</dbReference>
<name>A0A918JPD1_9BURK</name>
<evidence type="ECO:0000259" key="10">
    <source>
        <dbReference type="PROSITE" id="PS50893"/>
    </source>
</evidence>
<evidence type="ECO:0000256" key="3">
    <source>
        <dbReference type="ARBA" id="ARBA00022475"/>
    </source>
</evidence>
<protein>
    <submittedName>
        <fullName evidence="12">ABC transporter ATP-binding protein</fullName>
    </submittedName>
</protein>
<dbReference type="InterPro" id="IPR011527">
    <property type="entry name" value="ABC1_TM_dom"/>
</dbReference>
<dbReference type="Pfam" id="PF06472">
    <property type="entry name" value="ABC_membrane_2"/>
    <property type="match status" value="1"/>
</dbReference>
<comment type="caution">
    <text evidence="12">The sequence shown here is derived from an EMBL/GenBank/DDBJ whole genome shotgun (WGS) entry which is preliminary data.</text>
</comment>
<evidence type="ECO:0000256" key="8">
    <source>
        <dbReference type="ARBA" id="ARBA00023136"/>
    </source>
</evidence>
<dbReference type="AlphaFoldDB" id="A0A918JPD1"/>
<keyword evidence="6 12" id="KW-0067">ATP-binding</keyword>
<evidence type="ECO:0000256" key="1">
    <source>
        <dbReference type="ARBA" id="ARBA00004651"/>
    </source>
</evidence>
<reference evidence="12" key="2">
    <citation type="submission" date="2020-09" db="EMBL/GenBank/DDBJ databases">
        <authorList>
            <person name="Sun Q."/>
            <person name="Kim S."/>
        </authorList>
    </citation>
    <scope>NUCLEOTIDE SEQUENCE</scope>
    <source>
        <strain evidence="12">KCTC 23732</strain>
    </source>
</reference>
<evidence type="ECO:0000256" key="5">
    <source>
        <dbReference type="ARBA" id="ARBA00022741"/>
    </source>
</evidence>
<dbReference type="SUPFAM" id="SSF52540">
    <property type="entry name" value="P-loop containing nucleoside triphosphate hydrolases"/>
    <property type="match status" value="1"/>
</dbReference>
<feature type="transmembrane region" description="Helical" evidence="9">
    <location>
        <begin position="206"/>
        <end position="231"/>
    </location>
</feature>
<evidence type="ECO:0000256" key="9">
    <source>
        <dbReference type="SAM" id="Phobius"/>
    </source>
</evidence>
<feature type="transmembrane region" description="Helical" evidence="9">
    <location>
        <begin position="59"/>
        <end position="79"/>
    </location>
</feature>
<keyword evidence="5" id="KW-0547">Nucleotide-binding</keyword>
<accession>A0A918JPD1</accession>
<keyword evidence="8 9" id="KW-0472">Membrane</keyword>
<dbReference type="InterPro" id="IPR050835">
    <property type="entry name" value="ABC_transporter_sub-D"/>
</dbReference>
<evidence type="ECO:0000259" key="11">
    <source>
        <dbReference type="PROSITE" id="PS50929"/>
    </source>
</evidence>
<feature type="transmembrane region" description="Helical" evidence="9">
    <location>
        <begin position="99"/>
        <end position="122"/>
    </location>
</feature>
<dbReference type="PANTHER" id="PTHR11384:SF59">
    <property type="entry name" value="LYSOSOMAL COBALAMIN TRANSPORTER ABCD4"/>
    <property type="match status" value="1"/>
</dbReference>
<dbReference type="Pfam" id="PF00005">
    <property type="entry name" value="ABC_tran"/>
    <property type="match status" value="1"/>
</dbReference>
<dbReference type="EMBL" id="BMYS01000016">
    <property type="protein sequence ID" value="GGW90907.1"/>
    <property type="molecule type" value="Genomic_DNA"/>
</dbReference>
<dbReference type="InterPro" id="IPR003593">
    <property type="entry name" value="AAA+_ATPase"/>
</dbReference>
<evidence type="ECO:0000256" key="6">
    <source>
        <dbReference type="ARBA" id="ARBA00022840"/>
    </source>
</evidence>
<dbReference type="SUPFAM" id="SSF90123">
    <property type="entry name" value="ABC transporter transmembrane region"/>
    <property type="match status" value="1"/>
</dbReference>
<evidence type="ECO:0000313" key="12">
    <source>
        <dbReference type="EMBL" id="GGW90907.1"/>
    </source>
</evidence>
<organism evidence="12 13">
    <name type="scientific">Advenella faeciporci</name>
    <dbReference type="NCBI Taxonomy" id="797535"/>
    <lineage>
        <taxon>Bacteria</taxon>
        <taxon>Pseudomonadati</taxon>
        <taxon>Pseudomonadota</taxon>
        <taxon>Betaproteobacteria</taxon>
        <taxon>Burkholderiales</taxon>
        <taxon>Alcaligenaceae</taxon>
    </lineage>
</organism>
<feature type="transmembrane region" description="Helical" evidence="9">
    <location>
        <begin position="12"/>
        <end position="33"/>
    </location>
</feature>
<dbReference type="InterPro" id="IPR027417">
    <property type="entry name" value="P-loop_NTPase"/>
</dbReference>
<reference evidence="12" key="1">
    <citation type="journal article" date="2014" name="Int. J. Syst. Evol. Microbiol.">
        <title>Complete genome sequence of Corynebacterium casei LMG S-19264T (=DSM 44701T), isolated from a smear-ripened cheese.</title>
        <authorList>
            <consortium name="US DOE Joint Genome Institute (JGI-PGF)"/>
            <person name="Walter F."/>
            <person name="Albersmeier A."/>
            <person name="Kalinowski J."/>
            <person name="Ruckert C."/>
        </authorList>
    </citation>
    <scope>NUCLEOTIDE SEQUENCE</scope>
    <source>
        <strain evidence="12">KCTC 23732</strain>
    </source>
</reference>
<keyword evidence="7 9" id="KW-1133">Transmembrane helix</keyword>
<evidence type="ECO:0000256" key="7">
    <source>
        <dbReference type="ARBA" id="ARBA00022989"/>
    </source>
</evidence>
<dbReference type="GO" id="GO:0005524">
    <property type="term" value="F:ATP binding"/>
    <property type="evidence" value="ECO:0007669"/>
    <property type="project" value="UniProtKB-KW"/>
</dbReference>
<dbReference type="InterPro" id="IPR003439">
    <property type="entry name" value="ABC_transporter-like_ATP-bd"/>
</dbReference>
<evidence type="ECO:0000313" key="13">
    <source>
        <dbReference type="Proteomes" id="UP000608345"/>
    </source>
</evidence>
<sequence length="600" mass="67684">MNWGQELQDSALWILQALVISSVMLGLVGFILVKTTKWAGQFWLLAGDYFNPRNSLRPLLTFSVILFLSLFGVRVSVLFSNWYNTMYTALQELNEDGFWIQMGVFAILAAIHISRVLVSYYLQQSFTIKWRESLNESLLSQWLEKSSYYRSHYLETPADNPDQRIQQDVSSFVTTSLSLLLGLVSSLVSAVAFTIILWGLSGDLTVFGFTLSKGMVFALFIYILIATVFAFKIGRPLIRLSFLDERFNADYRYSLVRVREYAESIAFYKGEAIEGQKLRNRFARVIGNVWAIVFRSVKLQGFNLLVSQTAVIFPFIIQAKRFFSQQITLGAMIQTAQAFGTLHDNLSFFRDAYDTFAGYRAVLDRLSGFVQNSRAADKLPVPEVKSEQDMVALRNVSITTPAGKCLVKDLSFAVEPGHSLLLQGPSGSGKTTILRTIAGLWPYSKGQVVRPDNKVLFLSQKPYLPEGSLLDVLYYPNEVPEDGHEHARKVLQDVNLGHLVSRMDEVVSWTNILSLGEQQRIAFGRLLLAKPVAAFIDEATSAMDEGLEDAMYRLIAERLPELRLISVGHRSTLYAHHTHLLYLRGEGIWDFKPLQAEATA</sequence>
<feature type="domain" description="ABC transporter" evidence="10">
    <location>
        <begin position="391"/>
        <end position="598"/>
    </location>
</feature>
<dbReference type="SMART" id="SM00382">
    <property type="entry name" value="AAA"/>
    <property type="match status" value="1"/>
</dbReference>
<keyword evidence="3" id="KW-1003">Cell membrane</keyword>
<dbReference type="PANTHER" id="PTHR11384">
    <property type="entry name" value="ATP-BINDING CASSETTE, SUB-FAMILY D MEMBER"/>
    <property type="match status" value="1"/>
</dbReference>
<dbReference type="RefSeq" id="WP_189385485.1">
    <property type="nucleotide sequence ID" value="NZ_BAABFY010000005.1"/>
</dbReference>
<gene>
    <name evidence="12" type="ORF">GCM10011450_21350</name>
</gene>
<dbReference type="PROSITE" id="PS50929">
    <property type="entry name" value="ABC_TM1F"/>
    <property type="match status" value="1"/>
</dbReference>
<evidence type="ECO:0000256" key="4">
    <source>
        <dbReference type="ARBA" id="ARBA00022692"/>
    </source>
</evidence>
<dbReference type="InterPro" id="IPR036640">
    <property type="entry name" value="ABC1_TM_sf"/>
</dbReference>